<organism evidence="1 2">
    <name type="scientific">Gemmata algarum</name>
    <dbReference type="NCBI Taxonomy" id="2975278"/>
    <lineage>
        <taxon>Bacteria</taxon>
        <taxon>Pseudomonadati</taxon>
        <taxon>Planctomycetota</taxon>
        <taxon>Planctomycetia</taxon>
        <taxon>Gemmatales</taxon>
        <taxon>Gemmataceae</taxon>
        <taxon>Gemmata</taxon>
    </lineage>
</organism>
<gene>
    <name evidence="1" type="ORF">R5W23_002077</name>
</gene>
<sequence>MILPRGITGFNVPKGHAEADPRSFRADCWRVVAPFHGRVEDRPQVLDVRFTSFMTQMLVLPDREVTALLNKVHAWVGFCRPLVPGGCLLKFVDLDPVGSSFAALGRYRVLSREELERPVTEPMCAELGRGELHQLKYWRKLAERGMIRVGDVVFNFWD</sequence>
<name>A0ABU5F029_9BACT</name>
<accession>A0ABU5F029</accession>
<evidence type="ECO:0000313" key="2">
    <source>
        <dbReference type="Proteomes" id="UP001272242"/>
    </source>
</evidence>
<dbReference type="RefSeq" id="WP_320687345.1">
    <property type="nucleotide sequence ID" value="NZ_JAXBLV010000184.1"/>
</dbReference>
<reference evidence="2" key="1">
    <citation type="journal article" date="2023" name="Mar. Drugs">
        <title>Gemmata algarum, a Novel Planctomycete Isolated from an Algal Mat, Displays Antimicrobial Activity.</title>
        <authorList>
            <person name="Kumar G."/>
            <person name="Kallscheuer N."/>
            <person name="Kashif M."/>
            <person name="Ahamad S."/>
            <person name="Jagadeeshwari U."/>
            <person name="Pannikurungottu S."/>
            <person name="Haufschild T."/>
            <person name="Kabuu M."/>
            <person name="Sasikala C."/>
            <person name="Jogler C."/>
            <person name="Ramana C."/>
        </authorList>
    </citation>
    <scope>NUCLEOTIDE SEQUENCE [LARGE SCALE GENOMIC DNA]</scope>
    <source>
        <strain evidence="2">JC673</strain>
    </source>
</reference>
<proteinExistence type="predicted"/>
<protein>
    <submittedName>
        <fullName evidence="1">Uncharacterized protein</fullName>
    </submittedName>
</protein>
<keyword evidence="2" id="KW-1185">Reference proteome</keyword>
<comment type="caution">
    <text evidence="1">The sequence shown here is derived from an EMBL/GenBank/DDBJ whole genome shotgun (WGS) entry which is preliminary data.</text>
</comment>
<evidence type="ECO:0000313" key="1">
    <source>
        <dbReference type="EMBL" id="MDY3560829.1"/>
    </source>
</evidence>
<dbReference type="Proteomes" id="UP001272242">
    <property type="component" value="Unassembled WGS sequence"/>
</dbReference>
<dbReference type="EMBL" id="JAXBLV010000184">
    <property type="protein sequence ID" value="MDY3560829.1"/>
    <property type="molecule type" value="Genomic_DNA"/>
</dbReference>